<dbReference type="Pfam" id="PF00067">
    <property type="entry name" value="p450"/>
    <property type="match status" value="1"/>
</dbReference>
<dbReference type="GO" id="GO:0005789">
    <property type="term" value="C:endoplasmic reticulum membrane"/>
    <property type="evidence" value="ECO:0007669"/>
    <property type="project" value="UniProtKB-SubCell"/>
</dbReference>
<reference evidence="12" key="1">
    <citation type="submission" date="2022-10" db="EMBL/GenBank/DDBJ databases">
        <title>Genome assembly of Pristionchus species.</title>
        <authorList>
            <person name="Yoshida K."/>
            <person name="Sommer R.J."/>
        </authorList>
    </citation>
    <scope>NUCLEOTIDE SEQUENCE [LARGE SCALE GENOMIC DNA]</scope>
    <source>
        <strain evidence="12">RS5460</strain>
    </source>
</reference>
<dbReference type="Proteomes" id="UP001328107">
    <property type="component" value="Unassembled WGS sequence"/>
</dbReference>
<keyword evidence="8 10" id="KW-0503">Monooxygenase</keyword>
<feature type="binding site" description="axial binding residue" evidence="9">
    <location>
        <position position="99"/>
    </location>
    <ligand>
        <name>heme</name>
        <dbReference type="ChEBI" id="CHEBI:30413"/>
    </ligand>
    <ligandPart>
        <name>Fe</name>
        <dbReference type="ChEBI" id="CHEBI:18248"/>
    </ligandPart>
</feature>
<comment type="similarity">
    <text evidence="3 10">Belongs to the cytochrome P450 family.</text>
</comment>
<evidence type="ECO:0000256" key="2">
    <source>
        <dbReference type="ARBA" id="ARBA00003690"/>
    </source>
</evidence>
<keyword evidence="7 9" id="KW-0408">Iron</keyword>
<evidence type="ECO:0008006" key="13">
    <source>
        <dbReference type="Google" id="ProtNLM"/>
    </source>
</evidence>
<comment type="cofactor">
    <cofactor evidence="1 9">
        <name>heme</name>
        <dbReference type="ChEBI" id="CHEBI:30413"/>
    </cofactor>
</comment>
<dbReference type="GO" id="GO:0005506">
    <property type="term" value="F:iron ion binding"/>
    <property type="evidence" value="ECO:0007669"/>
    <property type="project" value="InterPro"/>
</dbReference>
<comment type="function">
    <text evidence="2">May be involved in the metabolism of insect hormones and in the breakdown of synthetic insecticides.</text>
</comment>
<evidence type="ECO:0000256" key="6">
    <source>
        <dbReference type="ARBA" id="ARBA00023002"/>
    </source>
</evidence>
<dbReference type="InterPro" id="IPR017972">
    <property type="entry name" value="Cyt_P450_CS"/>
</dbReference>
<feature type="non-terminal residue" evidence="11">
    <location>
        <position position="1"/>
    </location>
</feature>
<protein>
    <recommendedName>
        <fullName evidence="13">Cytochrome P450</fullName>
    </recommendedName>
</protein>
<dbReference type="PRINTS" id="PR00465">
    <property type="entry name" value="EP450IV"/>
</dbReference>
<evidence type="ECO:0000256" key="5">
    <source>
        <dbReference type="ARBA" id="ARBA00022723"/>
    </source>
</evidence>
<dbReference type="GO" id="GO:0004497">
    <property type="term" value="F:monooxygenase activity"/>
    <property type="evidence" value="ECO:0007669"/>
    <property type="project" value="UniProtKB-KW"/>
</dbReference>
<keyword evidence="5 9" id="KW-0479">Metal-binding</keyword>
<dbReference type="AlphaFoldDB" id="A0AAN5C647"/>
<evidence type="ECO:0000256" key="10">
    <source>
        <dbReference type="RuleBase" id="RU000461"/>
    </source>
</evidence>
<keyword evidence="12" id="KW-1185">Reference proteome</keyword>
<dbReference type="InterPro" id="IPR002403">
    <property type="entry name" value="Cyt_P450_E_grp-IV"/>
</dbReference>
<dbReference type="GO" id="GO:0020037">
    <property type="term" value="F:heme binding"/>
    <property type="evidence" value="ECO:0007669"/>
    <property type="project" value="InterPro"/>
</dbReference>
<dbReference type="InterPro" id="IPR001128">
    <property type="entry name" value="Cyt_P450"/>
</dbReference>
<evidence type="ECO:0000256" key="4">
    <source>
        <dbReference type="ARBA" id="ARBA00022617"/>
    </source>
</evidence>
<dbReference type="PANTHER" id="PTHR24292:SF102">
    <property type="entry name" value="CYTOCHROME P450 FAMILY-RELATED"/>
    <property type="match status" value="1"/>
</dbReference>
<keyword evidence="4 9" id="KW-0349">Heme</keyword>
<evidence type="ECO:0000256" key="9">
    <source>
        <dbReference type="PIRSR" id="PIRSR602403-1"/>
    </source>
</evidence>
<organism evidence="11 12">
    <name type="scientific">Pristionchus mayeri</name>
    <dbReference type="NCBI Taxonomy" id="1317129"/>
    <lineage>
        <taxon>Eukaryota</taxon>
        <taxon>Metazoa</taxon>
        <taxon>Ecdysozoa</taxon>
        <taxon>Nematoda</taxon>
        <taxon>Chromadorea</taxon>
        <taxon>Rhabditida</taxon>
        <taxon>Rhabditina</taxon>
        <taxon>Diplogasteromorpha</taxon>
        <taxon>Diplogasteroidea</taxon>
        <taxon>Neodiplogasteridae</taxon>
        <taxon>Pristionchus</taxon>
    </lineage>
</organism>
<proteinExistence type="inferred from homology"/>
<dbReference type="PROSITE" id="PS00086">
    <property type="entry name" value="CYTOCHROME_P450"/>
    <property type="match status" value="1"/>
</dbReference>
<feature type="non-terminal residue" evidence="11">
    <location>
        <position position="103"/>
    </location>
</feature>
<evidence type="ECO:0000313" key="12">
    <source>
        <dbReference type="Proteomes" id="UP001328107"/>
    </source>
</evidence>
<dbReference type="InterPro" id="IPR050476">
    <property type="entry name" value="Insect_CytP450_Detox"/>
</dbReference>
<evidence type="ECO:0000256" key="7">
    <source>
        <dbReference type="ARBA" id="ARBA00023004"/>
    </source>
</evidence>
<dbReference type="SUPFAM" id="SSF48264">
    <property type="entry name" value="Cytochrome P450"/>
    <property type="match status" value="1"/>
</dbReference>
<sequence length="103" mass="11821">DYERVMKLPYMHAVFSETLRVYPPVITFTGRRCIKKTTIGGKIRVPEGVNVVAPVHAVMWSEANYEKPRDFIPERFLGDNRKAIWSPTYLPFGIGHRNCVGAR</sequence>
<dbReference type="Gene3D" id="1.10.630.10">
    <property type="entry name" value="Cytochrome P450"/>
    <property type="match status" value="1"/>
</dbReference>
<dbReference type="PANTHER" id="PTHR24292">
    <property type="entry name" value="CYTOCHROME P450"/>
    <property type="match status" value="1"/>
</dbReference>
<evidence type="ECO:0000313" key="11">
    <source>
        <dbReference type="EMBL" id="GMR38913.1"/>
    </source>
</evidence>
<dbReference type="GO" id="GO:0016705">
    <property type="term" value="F:oxidoreductase activity, acting on paired donors, with incorporation or reduction of molecular oxygen"/>
    <property type="evidence" value="ECO:0007669"/>
    <property type="project" value="InterPro"/>
</dbReference>
<comment type="caution">
    <text evidence="11">The sequence shown here is derived from an EMBL/GenBank/DDBJ whole genome shotgun (WGS) entry which is preliminary data.</text>
</comment>
<keyword evidence="6 10" id="KW-0560">Oxidoreductase</keyword>
<name>A0AAN5C647_9BILA</name>
<accession>A0AAN5C647</accession>
<dbReference type="InterPro" id="IPR036396">
    <property type="entry name" value="Cyt_P450_sf"/>
</dbReference>
<evidence type="ECO:0000256" key="1">
    <source>
        <dbReference type="ARBA" id="ARBA00001971"/>
    </source>
</evidence>
<gene>
    <name evidence="11" type="ORF">PMAYCL1PPCAC_09108</name>
</gene>
<dbReference type="PRINTS" id="PR00385">
    <property type="entry name" value="P450"/>
</dbReference>
<evidence type="ECO:0000256" key="8">
    <source>
        <dbReference type="ARBA" id="ARBA00023033"/>
    </source>
</evidence>
<evidence type="ECO:0000256" key="3">
    <source>
        <dbReference type="ARBA" id="ARBA00010617"/>
    </source>
</evidence>
<dbReference type="EMBL" id="BTRK01000002">
    <property type="protein sequence ID" value="GMR38913.1"/>
    <property type="molecule type" value="Genomic_DNA"/>
</dbReference>